<dbReference type="Proteomes" id="UP000317648">
    <property type="component" value="Chromosome"/>
</dbReference>
<gene>
    <name evidence="3" type="ORF">Pla8534_12930</name>
</gene>
<sequence precursor="true">MLGTTTLLTRTIRRTRFALLAALCLAGLGCDAAFDATTLATSRNRDKNSTPNFAPARPGKIARLDSIPGVIHPSIPPLRNLDARYLVETDAPATPAPPAPAPSKPAPSTPPVGPPPVTAAAPAFPVRLKTGVALAQSLPTGTAMGFSVDYQFQHEQPRVDCRYDWIIVNGKGEAVRIEAGRLRPQGTLQTYVTIWKPEHGPFQCYFLETTSGSSRLLSNKIALD</sequence>
<accession>A0A518DNX9</accession>
<feature type="chain" id="PRO_5021822063" evidence="2">
    <location>
        <begin position="33"/>
        <end position="224"/>
    </location>
</feature>
<dbReference type="AlphaFoldDB" id="A0A518DNX9"/>
<evidence type="ECO:0000256" key="2">
    <source>
        <dbReference type="SAM" id="SignalP"/>
    </source>
</evidence>
<name>A0A518DNX9_9BACT</name>
<feature type="compositionally biased region" description="Pro residues" evidence="1">
    <location>
        <begin position="94"/>
        <end position="115"/>
    </location>
</feature>
<keyword evidence="2" id="KW-0732">Signal</keyword>
<reference evidence="3 4" key="1">
    <citation type="submission" date="2019-02" db="EMBL/GenBank/DDBJ databases">
        <title>Deep-cultivation of Planctomycetes and their phenomic and genomic characterization uncovers novel biology.</title>
        <authorList>
            <person name="Wiegand S."/>
            <person name="Jogler M."/>
            <person name="Boedeker C."/>
            <person name="Pinto D."/>
            <person name="Vollmers J."/>
            <person name="Rivas-Marin E."/>
            <person name="Kohn T."/>
            <person name="Peeters S.H."/>
            <person name="Heuer A."/>
            <person name="Rast P."/>
            <person name="Oberbeckmann S."/>
            <person name="Bunk B."/>
            <person name="Jeske O."/>
            <person name="Meyerdierks A."/>
            <person name="Storesund J.E."/>
            <person name="Kallscheuer N."/>
            <person name="Luecker S."/>
            <person name="Lage O.M."/>
            <person name="Pohl T."/>
            <person name="Merkel B.J."/>
            <person name="Hornburger P."/>
            <person name="Mueller R.-W."/>
            <person name="Bruemmer F."/>
            <person name="Labrenz M."/>
            <person name="Spormann A.M."/>
            <person name="Op den Camp H."/>
            <person name="Overmann J."/>
            <person name="Amann R."/>
            <person name="Jetten M.S.M."/>
            <person name="Mascher T."/>
            <person name="Medema M.H."/>
            <person name="Devos D.P."/>
            <person name="Kaster A.-K."/>
            <person name="Ovreas L."/>
            <person name="Rohde M."/>
            <person name="Galperin M.Y."/>
            <person name="Jogler C."/>
        </authorList>
    </citation>
    <scope>NUCLEOTIDE SEQUENCE [LARGE SCALE GENOMIC DNA]</scope>
    <source>
        <strain evidence="3 4">Pla85_3_4</strain>
    </source>
</reference>
<dbReference type="EMBL" id="CP036433">
    <property type="protein sequence ID" value="QDU93513.1"/>
    <property type="molecule type" value="Genomic_DNA"/>
</dbReference>
<evidence type="ECO:0000313" key="3">
    <source>
        <dbReference type="EMBL" id="QDU93513.1"/>
    </source>
</evidence>
<dbReference type="KEGG" id="lcre:Pla8534_12930"/>
<feature type="signal peptide" evidence="2">
    <location>
        <begin position="1"/>
        <end position="32"/>
    </location>
</feature>
<evidence type="ECO:0000256" key="1">
    <source>
        <dbReference type="SAM" id="MobiDB-lite"/>
    </source>
</evidence>
<proteinExistence type="predicted"/>
<evidence type="ECO:0000313" key="4">
    <source>
        <dbReference type="Proteomes" id="UP000317648"/>
    </source>
</evidence>
<organism evidence="3 4">
    <name type="scientific">Lignipirellula cremea</name>
    <dbReference type="NCBI Taxonomy" id="2528010"/>
    <lineage>
        <taxon>Bacteria</taxon>
        <taxon>Pseudomonadati</taxon>
        <taxon>Planctomycetota</taxon>
        <taxon>Planctomycetia</taxon>
        <taxon>Pirellulales</taxon>
        <taxon>Pirellulaceae</taxon>
        <taxon>Lignipirellula</taxon>
    </lineage>
</organism>
<protein>
    <submittedName>
        <fullName evidence="3">Uncharacterized protein</fullName>
    </submittedName>
</protein>
<feature type="region of interest" description="Disordered" evidence="1">
    <location>
        <begin position="91"/>
        <end position="115"/>
    </location>
</feature>
<keyword evidence="4" id="KW-1185">Reference proteome</keyword>